<name>A0A6A4HVN6_9AGAR</name>
<accession>A0A6A4HVN6</accession>
<feature type="compositionally biased region" description="Polar residues" evidence="2">
    <location>
        <begin position="139"/>
        <end position="150"/>
    </location>
</feature>
<keyword evidence="4" id="KW-1185">Reference proteome</keyword>
<feature type="region of interest" description="Disordered" evidence="2">
    <location>
        <begin position="20"/>
        <end position="91"/>
    </location>
</feature>
<feature type="region of interest" description="Disordered" evidence="2">
    <location>
        <begin position="139"/>
        <end position="181"/>
    </location>
</feature>
<organism evidence="3 4">
    <name type="scientific">Gymnopus androsaceus JB14</name>
    <dbReference type="NCBI Taxonomy" id="1447944"/>
    <lineage>
        <taxon>Eukaryota</taxon>
        <taxon>Fungi</taxon>
        <taxon>Dikarya</taxon>
        <taxon>Basidiomycota</taxon>
        <taxon>Agaricomycotina</taxon>
        <taxon>Agaricomycetes</taxon>
        <taxon>Agaricomycetidae</taxon>
        <taxon>Agaricales</taxon>
        <taxon>Marasmiineae</taxon>
        <taxon>Omphalotaceae</taxon>
        <taxon>Gymnopus</taxon>
    </lineage>
</organism>
<sequence>MMEVRDEKHSRVQALNKTAFQMPDFGQNEHQLDDNHYSSPNSSLGSPIVRFGTKRKRDVSPSSTVSDSARGGHLPREISDSPPPFLSSFSACSTNASPGNISLTSEHDPRIEAIISGNGAHAADNSACSISVSSNVRASQPSGVVHSNPQIDVVGGRSSGSDIHNAKRRRQPLEPASSPSCGSGFASRAGLLDGVHVPKVPAQSVIAFLNKKTERLEKESRALDAALASAKEVHLIINDKNEKIAKLKEENEAKKQMLAEFNRLIESSCIE</sequence>
<evidence type="ECO:0000313" key="4">
    <source>
        <dbReference type="Proteomes" id="UP000799118"/>
    </source>
</evidence>
<keyword evidence="1" id="KW-0175">Coiled coil</keyword>
<dbReference type="AlphaFoldDB" id="A0A6A4HVN6"/>
<feature type="coiled-coil region" evidence="1">
    <location>
        <begin position="206"/>
        <end position="267"/>
    </location>
</feature>
<evidence type="ECO:0000256" key="2">
    <source>
        <dbReference type="SAM" id="MobiDB-lite"/>
    </source>
</evidence>
<reference evidence="3" key="1">
    <citation type="journal article" date="2019" name="Environ. Microbiol.">
        <title>Fungal ecological strategies reflected in gene transcription - a case study of two litter decomposers.</title>
        <authorList>
            <person name="Barbi F."/>
            <person name="Kohler A."/>
            <person name="Barry K."/>
            <person name="Baskaran P."/>
            <person name="Daum C."/>
            <person name="Fauchery L."/>
            <person name="Ihrmark K."/>
            <person name="Kuo A."/>
            <person name="LaButti K."/>
            <person name="Lipzen A."/>
            <person name="Morin E."/>
            <person name="Grigoriev I.V."/>
            <person name="Henrissat B."/>
            <person name="Lindahl B."/>
            <person name="Martin F."/>
        </authorList>
    </citation>
    <scope>NUCLEOTIDE SEQUENCE</scope>
    <source>
        <strain evidence="3">JB14</strain>
    </source>
</reference>
<proteinExistence type="predicted"/>
<dbReference type="Proteomes" id="UP000799118">
    <property type="component" value="Unassembled WGS sequence"/>
</dbReference>
<gene>
    <name evidence="3" type="ORF">BT96DRAFT_573530</name>
</gene>
<dbReference type="SUPFAM" id="SSF111469">
    <property type="entry name" value="Geminin coiled-coil domain"/>
    <property type="match status" value="1"/>
</dbReference>
<protein>
    <submittedName>
        <fullName evidence="3">Uncharacterized protein</fullName>
    </submittedName>
</protein>
<evidence type="ECO:0000313" key="3">
    <source>
        <dbReference type="EMBL" id="KAE9401941.1"/>
    </source>
</evidence>
<dbReference type="EMBL" id="ML769440">
    <property type="protein sequence ID" value="KAE9401941.1"/>
    <property type="molecule type" value="Genomic_DNA"/>
</dbReference>
<evidence type="ECO:0000256" key="1">
    <source>
        <dbReference type="SAM" id="Coils"/>
    </source>
</evidence>